<sequence>MGALSDDDVENLWAEMTVIAAAQNPYVRAARAYRRVTGGWPLEEGMCTPMPFHDFARDPPALAVQGGIFRCRKRGEAKKDLLDSSSDVPHVVHDLTLIEPISACLTTQSGGWAVDYLIRADAEHVLQDLQAALKLVAERLGAGTAASGLVSDETEIKLGVDIARLAALLVAEQKARAEKERQRIEKERLLAERQRKREQEREEEARRKRLEQLAAEERAREAEFEERERNKGVFLRVELQALPADEGVALAKGVKRSKDKLILPPSVGASLLSQDASKNGAMLFQLSLPGTGTGTGTAAASVVGAASGGPSSPSLPHPQQSPAAAEAASIASGSGRTHAGVLEFTAPEGTVLLPRKVVQSLYGSLDAQPHGTVVVSYRRLDKGSYVRLQPMCHGFHEAMGEGLREALEAELMGHSTLTEGDWLTVVRDGREWPLRVQELQPSHAVSVLDTELAADVVPSLEAEEYLRRWEEEQRQQQARLAQLAAERAEREAAEAAERAAAEAAAAAERAQREAAEAAAAEAAAAAAAAARERLAAALPPEPEPASSSSSSDSIVTCAFSMPDGTRISRRFAADAPVQALFDFVDSRGAGGWERGSYALVTRMPRRVVGPEAAAGGRTLREVGLAAGMEAFLLEALAAPPATAARMDVDGPAKGMAAA</sequence>
<dbReference type="Gene3D" id="2.40.40.50">
    <property type="entry name" value="Ubiquitin fusion degradation protein UFD1, N-terminal domain"/>
    <property type="match status" value="1"/>
</dbReference>
<dbReference type="Pfam" id="PF00789">
    <property type="entry name" value="UBX"/>
    <property type="match status" value="1"/>
</dbReference>
<dbReference type="EMBL" id="BRXU01000004">
    <property type="protein sequence ID" value="GLC51188.1"/>
    <property type="molecule type" value="Genomic_DNA"/>
</dbReference>
<evidence type="ECO:0000259" key="3">
    <source>
        <dbReference type="PROSITE" id="PS50033"/>
    </source>
</evidence>
<feature type="region of interest" description="Disordered" evidence="2">
    <location>
        <begin position="304"/>
        <end position="332"/>
    </location>
</feature>
<dbReference type="Gene3D" id="3.10.20.90">
    <property type="entry name" value="Phosphatidylinositol 3-kinase Catalytic Subunit, Chain A, domain 1"/>
    <property type="match status" value="1"/>
</dbReference>
<keyword evidence="5" id="KW-1185">Reference proteome</keyword>
<dbReference type="Gene3D" id="3.10.330.10">
    <property type="match status" value="1"/>
</dbReference>
<evidence type="ECO:0000256" key="2">
    <source>
        <dbReference type="SAM" id="MobiDB-lite"/>
    </source>
</evidence>
<feature type="coiled-coil region" evidence="1">
    <location>
        <begin position="167"/>
        <end position="230"/>
    </location>
</feature>
<dbReference type="Proteomes" id="UP001165080">
    <property type="component" value="Unassembled WGS sequence"/>
</dbReference>
<dbReference type="SMART" id="SM00166">
    <property type="entry name" value="UBX"/>
    <property type="match status" value="1"/>
</dbReference>
<dbReference type="PANTHER" id="PTHR12555:SF13">
    <property type="entry name" value="UBIQUITIN RECOGNITION FACTOR IN ER-ASSOCIATED DEGRADATION PROTEIN 1"/>
    <property type="match status" value="1"/>
</dbReference>
<comment type="caution">
    <text evidence="4">The sequence shown here is derived from an EMBL/GenBank/DDBJ whole genome shotgun (WGS) entry which is preliminary data.</text>
</comment>
<dbReference type="Pfam" id="PF24842">
    <property type="entry name" value="UFD1_N2"/>
    <property type="match status" value="1"/>
</dbReference>
<dbReference type="InterPro" id="IPR004854">
    <property type="entry name" value="Ufd1-like"/>
</dbReference>
<evidence type="ECO:0000313" key="4">
    <source>
        <dbReference type="EMBL" id="GLC51188.1"/>
    </source>
</evidence>
<dbReference type="InterPro" id="IPR055418">
    <property type="entry name" value="UFD1_N2"/>
</dbReference>
<dbReference type="GO" id="GO:0006511">
    <property type="term" value="P:ubiquitin-dependent protein catabolic process"/>
    <property type="evidence" value="ECO:0007669"/>
    <property type="project" value="InterPro"/>
</dbReference>
<dbReference type="InterPro" id="IPR042299">
    <property type="entry name" value="Ufd1-like_Nn"/>
</dbReference>
<feature type="domain" description="UBX" evidence="3">
    <location>
        <begin position="550"/>
        <end position="632"/>
    </location>
</feature>
<dbReference type="AlphaFoldDB" id="A0A9W6BG74"/>
<proteinExistence type="predicted"/>
<name>A0A9W6BG74_9CHLO</name>
<dbReference type="InterPro" id="IPR029071">
    <property type="entry name" value="Ubiquitin-like_domsf"/>
</dbReference>
<feature type="coiled-coil region" evidence="1">
    <location>
        <begin position="466"/>
        <end position="532"/>
    </location>
</feature>
<evidence type="ECO:0000256" key="1">
    <source>
        <dbReference type="SAM" id="Coils"/>
    </source>
</evidence>
<dbReference type="CDD" id="cd01767">
    <property type="entry name" value="UBX"/>
    <property type="match status" value="1"/>
</dbReference>
<accession>A0A9W6BG74</accession>
<dbReference type="GO" id="GO:0031593">
    <property type="term" value="F:polyubiquitin modification-dependent protein binding"/>
    <property type="evidence" value="ECO:0007669"/>
    <property type="project" value="TreeGrafter"/>
</dbReference>
<dbReference type="SUPFAM" id="SSF54236">
    <property type="entry name" value="Ubiquitin-like"/>
    <property type="match status" value="1"/>
</dbReference>
<evidence type="ECO:0000313" key="5">
    <source>
        <dbReference type="Proteomes" id="UP001165080"/>
    </source>
</evidence>
<protein>
    <recommendedName>
        <fullName evidence="3">UBX domain-containing protein</fullName>
    </recommendedName>
</protein>
<dbReference type="GO" id="GO:0036503">
    <property type="term" value="P:ERAD pathway"/>
    <property type="evidence" value="ECO:0007669"/>
    <property type="project" value="TreeGrafter"/>
</dbReference>
<organism evidence="4 5">
    <name type="scientific">Pleodorina starrii</name>
    <dbReference type="NCBI Taxonomy" id="330485"/>
    <lineage>
        <taxon>Eukaryota</taxon>
        <taxon>Viridiplantae</taxon>
        <taxon>Chlorophyta</taxon>
        <taxon>core chlorophytes</taxon>
        <taxon>Chlorophyceae</taxon>
        <taxon>CS clade</taxon>
        <taxon>Chlamydomonadales</taxon>
        <taxon>Volvocaceae</taxon>
        <taxon>Pleodorina</taxon>
    </lineage>
</organism>
<dbReference type="InterPro" id="IPR001012">
    <property type="entry name" value="UBX_dom"/>
</dbReference>
<gene>
    <name evidence="4" type="primary">PLEST007238</name>
    <name evidence="4" type="ORF">PLESTB_000475400</name>
</gene>
<dbReference type="GO" id="GO:0034098">
    <property type="term" value="C:VCP-NPL4-UFD1 AAA ATPase complex"/>
    <property type="evidence" value="ECO:0007669"/>
    <property type="project" value="TreeGrafter"/>
</dbReference>
<reference evidence="4 5" key="1">
    <citation type="journal article" date="2023" name="Commun. Biol.">
        <title>Reorganization of the ancestral sex-determining regions during the evolution of trioecy in Pleodorina starrii.</title>
        <authorList>
            <person name="Takahashi K."/>
            <person name="Suzuki S."/>
            <person name="Kawai-Toyooka H."/>
            <person name="Yamamoto K."/>
            <person name="Hamaji T."/>
            <person name="Ootsuki R."/>
            <person name="Yamaguchi H."/>
            <person name="Kawachi M."/>
            <person name="Higashiyama T."/>
            <person name="Nozaki H."/>
        </authorList>
    </citation>
    <scope>NUCLEOTIDE SEQUENCE [LARGE SCALE GENOMIC DNA]</scope>
    <source>
        <strain evidence="4 5">NIES-4479</strain>
    </source>
</reference>
<keyword evidence="1" id="KW-0175">Coiled coil</keyword>
<dbReference type="PROSITE" id="PS50033">
    <property type="entry name" value="UBX"/>
    <property type="match status" value="1"/>
</dbReference>
<dbReference type="PANTHER" id="PTHR12555">
    <property type="entry name" value="UBIQUITIN FUSION DEGRADATON PROTEIN 1"/>
    <property type="match status" value="1"/>
</dbReference>